<dbReference type="RefSeq" id="WP_160959537.1">
    <property type="nucleotide sequence ID" value="NZ_WVUD01000007.1"/>
</dbReference>
<dbReference type="InterPro" id="IPR013656">
    <property type="entry name" value="PAS_4"/>
</dbReference>
<dbReference type="SMART" id="SM00387">
    <property type="entry name" value="HATPase_c"/>
    <property type="match status" value="1"/>
</dbReference>
<dbReference type="PROSITE" id="PS50113">
    <property type="entry name" value="PAC"/>
    <property type="match status" value="1"/>
</dbReference>
<comment type="caution">
    <text evidence="9">The sequence shown here is derived from an EMBL/GenBank/DDBJ whole genome shotgun (WGS) entry which is preliminary data.</text>
</comment>
<dbReference type="PANTHER" id="PTHR45339">
    <property type="entry name" value="HYBRID SIGNAL TRANSDUCTION HISTIDINE KINASE J"/>
    <property type="match status" value="1"/>
</dbReference>
<dbReference type="CDD" id="cd16922">
    <property type="entry name" value="HATPase_EvgS-ArcB-TorS-like"/>
    <property type="match status" value="1"/>
</dbReference>
<evidence type="ECO:0000313" key="10">
    <source>
        <dbReference type="Proteomes" id="UP000482487"/>
    </source>
</evidence>
<feature type="domain" description="PAS" evidence="7">
    <location>
        <begin position="223"/>
        <end position="293"/>
    </location>
</feature>
<feature type="region of interest" description="Disordered" evidence="4">
    <location>
        <begin position="627"/>
        <end position="653"/>
    </location>
</feature>
<dbReference type="EC" id="2.7.13.3" evidence="2"/>
<comment type="catalytic activity">
    <reaction evidence="1">
        <text>ATP + protein L-histidine = ADP + protein N-phospho-L-histidine.</text>
        <dbReference type="EC" id="2.7.13.3"/>
    </reaction>
</comment>
<dbReference type="SMART" id="SM00388">
    <property type="entry name" value="HisKA"/>
    <property type="match status" value="1"/>
</dbReference>
<reference evidence="9 10" key="1">
    <citation type="submission" date="2020-01" db="EMBL/GenBank/DDBJ databases">
        <title>Genome sequence of Desulfovibrio aerotolerans DSM 16695(T).</title>
        <authorList>
            <person name="Karnachuk O."/>
            <person name="Avakyan M."/>
            <person name="Mardanov A."/>
            <person name="Kadnikov V."/>
            <person name="Ravin N."/>
        </authorList>
    </citation>
    <scope>NUCLEOTIDE SEQUENCE [LARGE SCALE GENOMIC DNA]</scope>
    <source>
        <strain evidence="9 10">DSM 16695</strain>
    </source>
</reference>
<evidence type="ECO:0000256" key="2">
    <source>
        <dbReference type="ARBA" id="ARBA00012438"/>
    </source>
</evidence>
<evidence type="ECO:0000313" key="9">
    <source>
        <dbReference type="EMBL" id="MYL82702.1"/>
    </source>
</evidence>
<dbReference type="InterPro" id="IPR000014">
    <property type="entry name" value="PAS"/>
</dbReference>
<dbReference type="Pfam" id="PF02518">
    <property type="entry name" value="HATPase_c"/>
    <property type="match status" value="1"/>
</dbReference>
<dbReference type="InterPro" id="IPR003661">
    <property type="entry name" value="HisK_dim/P_dom"/>
</dbReference>
<feature type="domain" description="PAC" evidence="8">
    <location>
        <begin position="297"/>
        <end position="349"/>
    </location>
</feature>
<keyword evidence="10" id="KW-1185">Reference proteome</keyword>
<dbReference type="PROSITE" id="PS50109">
    <property type="entry name" value="HIS_KIN"/>
    <property type="match status" value="1"/>
</dbReference>
<dbReference type="InterPro" id="IPR001610">
    <property type="entry name" value="PAC"/>
</dbReference>
<name>A0A7C9IVJ4_9BACT</name>
<feature type="domain" description="Histidine kinase" evidence="6">
    <location>
        <begin position="481"/>
        <end position="738"/>
    </location>
</feature>
<dbReference type="Gene3D" id="1.10.287.130">
    <property type="match status" value="1"/>
</dbReference>
<accession>A0A7C9IVJ4</accession>
<dbReference type="SMART" id="SM00086">
    <property type="entry name" value="PAC"/>
    <property type="match status" value="1"/>
</dbReference>
<dbReference type="InterPro" id="IPR005467">
    <property type="entry name" value="His_kinase_dom"/>
</dbReference>
<sequence length="745" mass="78568">MTTYRQNTHRFPVRFALALFGAGLALYAALGWLVLTTSRTAAAFHDVELMAEEALNQIRAASDGLHALMLLRLGTGEQRYAVAYRERSAALAAPLETLHRLAPQTAGRSDPTGIEAHLRQLGTLQAEAMAQAAAAPDQAWETVRGRAYAVAQAELQACLERCHAALDAGMDALLARQQGLARAGLAALAVGMPLLGVCFALLLRRAVLATRISADAQAALAASEQRFRATFELAAVGIAHVSLDGTLLRVNSRFEGITGYSGQELAALTFAAITHPDDLNEDLRQLARLQAGEISTYTLDKRYVRKDGALVWVSLTVSLMRDEAGIPLYCIAVIADISARIAAEAAARENAAAVTTLLNAASDRVLVVDTAGRILGANDAAATGLQTTPGALLGLSLGDVFPLAIARLRLAHLRRALEIGQPVRFTDERAGIVFDNIIAPLPSVAGASDRAVLFARDATEFVRAREAAEAASRAKSDFMANVSHELRTPLNGILGMAQLLEISPLEPGQRQWLADLTSAADSLLMLVDNLLKLARIDAERFVLARQPVVLASLLEGVAGTLTPVAAQKGLTFTTQLAPDVPRLVLGDGERLREVLEHLAGNAVKFTVTGGVTVAVACARPCRLPGQVGQASPVDQADQTDQVSQAGQAGPMDQMGQASQTAEIIFAVRDTGIGIAAADQARIFDDFTQVDGSSTRRFGGVGLGLTISRRLVGLMGGEITVASEPGKGSVFSFAVCLEVPAEENAS</sequence>
<evidence type="ECO:0000256" key="5">
    <source>
        <dbReference type="SAM" id="Phobius"/>
    </source>
</evidence>
<evidence type="ECO:0000259" key="6">
    <source>
        <dbReference type="PROSITE" id="PS50109"/>
    </source>
</evidence>
<dbReference type="SUPFAM" id="SSF55874">
    <property type="entry name" value="ATPase domain of HSP90 chaperone/DNA topoisomerase II/histidine kinase"/>
    <property type="match status" value="1"/>
</dbReference>
<dbReference type="OrthoDB" id="5440058at2"/>
<dbReference type="InterPro" id="IPR035965">
    <property type="entry name" value="PAS-like_dom_sf"/>
</dbReference>
<dbReference type="Proteomes" id="UP000482487">
    <property type="component" value="Unassembled WGS sequence"/>
</dbReference>
<dbReference type="EMBL" id="WVUD01000007">
    <property type="protein sequence ID" value="MYL82702.1"/>
    <property type="molecule type" value="Genomic_DNA"/>
</dbReference>
<organism evidence="9 10">
    <name type="scientific">Solidesulfovibrio aerotolerans</name>
    <dbReference type="NCBI Taxonomy" id="295255"/>
    <lineage>
        <taxon>Bacteria</taxon>
        <taxon>Pseudomonadati</taxon>
        <taxon>Thermodesulfobacteriota</taxon>
        <taxon>Desulfovibrionia</taxon>
        <taxon>Desulfovibrionales</taxon>
        <taxon>Desulfovibrionaceae</taxon>
        <taxon>Solidesulfovibrio</taxon>
    </lineage>
</organism>
<dbReference type="Pfam" id="PF08448">
    <property type="entry name" value="PAS_4"/>
    <property type="match status" value="1"/>
</dbReference>
<dbReference type="NCBIfam" id="TIGR00229">
    <property type="entry name" value="sensory_box"/>
    <property type="match status" value="1"/>
</dbReference>
<feature type="transmembrane region" description="Helical" evidence="5">
    <location>
        <begin position="15"/>
        <end position="35"/>
    </location>
</feature>
<dbReference type="Pfam" id="PF00512">
    <property type="entry name" value="HisKA"/>
    <property type="match status" value="1"/>
</dbReference>
<dbReference type="PROSITE" id="PS50112">
    <property type="entry name" value="PAS"/>
    <property type="match status" value="1"/>
</dbReference>
<proteinExistence type="predicted"/>
<dbReference type="InterPro" id="IPR013655">
    <property type="entry name" value="PAS_fold_3"/>
</dbReference>
<evidence type="ECO:0000259" key="8">
    <source>
        <dbReference type="PROSITE" id="PS50113"/>
    </source>
</evidence>
<dbReference type="Gene3D" id="3.30.450.20">
    <property type="entry name" value="PAS domain"/>
    <property type="match status" value="2"/>
</dbReference>
<dbReference type="SUPFAM" id="SSF55785">
    <property type="entry name" value="PYP-like sensor domain (PAS domain)"/>
    <property type="match status" value="2"/>
</dbReference>
<keyword evidence="5" id="KW-0812">Transmembrane</keyword>
<keyword evidence="5" id="KW-0472">Membrane</keyword>
<dbReference type="SUPFAM" id="SSF47384">
    <property type="entry name" value="Homodimeric domain of signal transducing histidine kinase"/>
    <property type="match status" value="1"/>
</dbReference>
<dbReference type="GO" id="GO:0000155">
    <property type="term" value="F:phosphorelay sensor kinase activity"/>
    <property type="evidence" value="ECO:0007669"/>
    <property type="project" value="InterPro"/>
</dbReference>
<evidence type="ECO:0000256" key="4">
    <source>
        <dbReference type="SAM" id="MobiDB-lite"/>
    </source>
</evidence>
<dbReference type="AlphaFoldDB" id="A0A7C9IVJ4"/>
<gene>
    <name evidence="9" type="ORF">GTA51_06075</name>
</gene>
<dbReference type="SMART" id="SM00091">
    <property type="entry name" value="PAS"/>
    <property type="match status" value="2"/>
</dbReference>
<dbReference type="PRINTS" id="PR00344">
    <property type="entry name" value="BCTRLSENSOR"/>
</dbReference>
<evidence type="ECO:0000256" key="3">
    <source>
        <dbReference type="ARBA" id="ARBA00022553"/>
    </source>
</evidence>
<dbReference type="PANTHER" id="PTHR45339:SF3">
    <property type="entry name" value="HISTIDINE KINASE"/>
    <property type="match status" value="1"/>
</dbReference>
<evidence type="ECO:0000259" key="7">
    <source>
        <dbReference type="PROSITE" id="PS50112"/>
    </source>
</evidence>
<dbReference type="InterPro" id="IPR004358">
    <property type="entry name" value="Sig_transdc_His_kin-like_C"/>
</dbReference>
<dbReference type="CDD" id="cd00130">
    <property type="entry name" value="PAS"/>
    <property type="match status" value="2"/>
</dbReference>
<dbReference type="InterPro" id="IPR000700">
    <property type="entry name" value="PAS-assoc_C"/>
</dbReference>
<dbReference type="CDD" id="cd00082">
    <property type="entry name" value="HisKA"/>
    <property type="match status" value="1"/>
</dbReference>
<protein>
    <recommendedName>
        <fullName evidence="2">histidine kinase</fullName>
        <ecNumber evidence="2">2.7.13.3</ecNumber>
    </recommendedName>
</protein>
<dbReference type="InterPro" id="IPR036890">
    <property type="entry name" value="HATPase_C_sf"/>
</dbReference>
<keyword evidence="3" id="KW-0597">Phosphoprotein</keyword>
<keyword evidence="5" id="KW-1133">Transmembrane helix</keyword>
<dbReference type="Pfam" id="PF08447">
    <property type="entry name" value="PAS_3"/>
    <property type="match status" value="1"/>
</dbReference>
<feature type="compositionally biased region" description="Polar residues" evidence="4">
    <location>
        <begin position="636"/>
        <end position="646"/>
    </location>
</feature>
<evidence type="ECO:0000256" key="1">
    <source>
        <dbReference type="ARBA" id="ARBA00000085"/>
    </source>
</evidence>
<dbReference type="InterPro" id="IPR036097">
    <property type="entry name" value="HisK_dim/P_sf"/>
</dbReference>
<dbReference type="InterPro" id="IPR003594">
    <property type="entry name" value="HATPase_dom"/>
</dbReference>
<dbReference type="Gene3D" id="3.30.565.10">
    <property type="entry name" value="Histidine kinase-like ATPase, C-terminal domain"/>
    <property type="match status" value="1"/>
</dbReference>